<dbReference type="PANTHER" id="PTHR42885">
    <property type="entry name" value="HISTIDINOL-PHOSPHATE AMINOTRANSFERASE-RELATED"/>
    <property type="match status" value="1"/>
</dbReference>
<evidence type="ECO:0000256" key="6">
    <source>
        <dbReference type="ARBA" id="ARBA00022898"/>
    </source>
</evidence>
<evidence type="ECO:0000256" key="8">
    <source>
        <dbReference type="ARBA" id="ARBA00029996"/>
    </source>
</evidence>
<comment type="caution">
    <text evidence="11">The sequence shown here is derived from an EMBL/GenBank/DDBJ whole genome shotgun (WGS) entry which is preliminary data.</text>
</comment>
<dbReference type="AlphaFoldDB" id="A0A4Q1RHX7"/>
<proteinExistence type="predicted"/>
<protein>
    <recommendedName>
        <fullName evidence="4">threonine-phosphate decarboxylase</fullName>
        <ecNumber evidence="4">4.1.1.81</ecNumber>
    </recommendedName>
    <alternativeName>
        <fullName evidence="8">L-threonine-O-3-phosphate decarboxylase</fullName>
    </alternativeName>
</protein>
<sequence>MKEYIHGGDIYRHPDVLDFSANINPLGTPSAVVQAAKDSMEWICHYPDACQEKLKQALAAYEQVPVEWLICGNGAAELIFALVQAVKPKRALVMAPTFAEYAQALEAVGCEVDREILKKEDGFTLQRTILEKLQKEDLQMVFLCNPNNPTGILINPKLLREIVTICEEKNIYLVVDECFLDFVSEPEVHTLKGELEGKQYLFLLKAFTKRYAMAGLRLGYGITSSETLMEKMEQQLQPWNVSMPAQEAGVAALKETAYVEKARELIFQEQAFLKDGLKACGYPVLDSQANYVFFEGEPDLYEKLLEEGVMIRDCSNYPGLWKGCYRIAVKLHNENEQLLRKIRKVRR</sequence>
<comment type="function">
    <text evidence="2">Decarboxylates L-threonine-O-3-phosphate to yield (R)-1-amino-2-propanol O-2-phosphate, the precursor for the linkage between the nucleotide loop and the corrin ring in cobalamin.</text>
</comment>
<evidence type="ECO:0000256" key="4">
    <source>
        <dbReference type="ARBA" id="ARBA00012285"/>
    </source>
</evidence>
<evidence type="ECO:0000256" key="5">
    <source>
        <dbReference type="ARBA" id="ARBA00022573"/>
    </source>
</evidence>
<dbReference type="InterPro" id="IPR004839">
    <property type="entry name" value="Aminotransferase_I/II_large"/>
</dbReference>
<dbReference type="NCBIfam" id="TIGR01140">
    <property type="entry name" value="L_thr_O3P_dcar"/>
    <property type="match status" value="1"/>
</dbReference>
<dbReference type="GO" id="GO:0030170">
    <property type="term" value="F:pyridoxal phosphate binding"/>
    <property type="evidence" value="ECO:0007669"/>
    <property type="project" value="InterPro"/>
</dbReference>
<dbReference type="InterPro" id="IPR015424">
    <property type="entry name" value="PyrdxlP-dep_Trfase"/>
</dbReference>
<dbReference type="OrthoDB" id="9813612at2"/>
<evidence type="ECO:0000256" key="7">
    <source>
        <dbReference type="ARBA" id="ARBA00023239"/>
    </source>
</evidence>
<gene>
    <name evidence="11" type="ORF">ETP43_08625</name>
</gene>
<dbReference type="Gene3D" id="3.90.1150.10">
    <property type="entry name" value="Aspartate Aminotransferase, domain 1"/>
    <property type="match status" value="1"/>
</dbReference>
<evidence type="ECO:0000256" key="3">
    <source>
        <dbReference type="ARBA" id="ARBA00004953"/>
    </source>
</evidence>
<keyword evidence="6" id="KW-0663">Pyridoxal phosphate</keyword>
<evidence type="ECO:0000256" key="9">
    <source>
        <dbReference type="ARBA" id="ARBA00048531"/>
    </source>
</evidence>
<organism evidence="11 12">
    <name type="scientific">Blautia faecicola</name>
    <dbReference type="NCBI Taxonomy" id="2509240"/>
    <lineage>
        <taxon>Bacteria</taxon>
        <taxon>Bacillati</taxon>
        <taxon>Bacillota</taxon>
        <taxon>Clostridia</taxon>
        <taxon>Lachnospirales</taxon>
        <taxon>Lachnospiraceae</taxon>
        <taxon>Blautia</taxon>
    </lineage>
</organism>
<dbReference type="InterPro" id="IPR015422">
    <property type="entry name" value="PyrdxlP-dep_Trfase_small"/>
</dbReference>
<evidence type="ECO:0000313" key="11">
    <source>
        <dbReference type="EMBL" id="RXS75273.1"/>
    </source>
</evidence>
<dbReference type="EC" id="4.1.1.81" evidence="4"/>
<evidence type="ECO:0000256" key="1">
    <source>
        <dbReference type="ARBA" id="ARBA00001933"/>
    </source>
</evidence>
<evidence type="ECO:0000256" key="2">
    <source>
        <dbReference type="ARBA" id="ARBA00003444"/>
    </source>
</evidence>
<keyword evidence="5" id="KW-0169">Cobalamin biosynthesis</keyword>
<evidence type="ECO:0000313" key="12">
    <source>
        <dbReference type="Proteomes" id="UP000290106"/>
    </source>
</evidence>
<dbReference type="Gene3D" id="3.40.640.10">
    <property type="entry name" value="Type I PLP-dependent aspartate aminotransferase-like (Major domain)"/>
    <property type="match status" value="1"/>
</dbReference>
<dbReference type="CDD" id="cd00609">
    <property type="entry name" value="AAT_like"/>
    <property type="match status" value="1"/>
</dbReference>
<dbReference type="InterPro" id="IPR015421">
    <property type="entry name" value="PyrdxlP-dep_Trfase_major"/>
</dbReference>
<dbReference type="GO" id="GO:0048472">
    <property type="term" value="F:threonine-phosphate decarboxylase activity"/>
    <property type="evidence" value="ECO:0007669"/>
    <property type="project" value="UniProtKB-EC"/>
</dbReference>
<keyword evidence="7 11" id="KW-0456">Lyase</keyword>
<dbReference type="UniPathway" id="UPA00148"/>
<feature type="domain" description="Aminotransferase class I/classII large" evidence="10">
    <location>
        <begin position="15"/>
        <end position="342"/>
    </location>
</feature>
<dbReference type="InterPro" id="IPR005860">
    <property type="entry name" value="CobD"/>
</dbReference>
<dbReference type="GO" id="GO:0009236">
    <property type="term" value="P:cobalamin biosynthetic process"/>
    <property type="evidence" value="ECO:0007669"/>
    <property type="project" value="UniProtKB-UniPathway"/>
</dbReference>
<comment type="catalytic activity">
    <reaction evidence="9">
        <text>O-phospho-L-threonine + H(+) = (R)-1-aminopropan-2-yl phosphate + CO2</text>
        <dbReference type="Rhea" id="RHEA:11492"/>
        <dbReference type="ChEBI" id="CHEBI:15378"/>
        <dbReference type="ChEBI" id="CHEBI:16526"/>
        <dbReference type="ChEBI" id="CHEBI:58563"/>
        <dbReference type="ChEBI" id="CHEBI:58675"/>
        <dbReference type="EC" id="4.1.1.81"/>
    </reaction>
</comment>
<dbReference type="EMBL" id="SDKC01000001">
    <property type="protein sequence ID" value="RXS75273.1"/>
    <property type="molecule type" value="Genomic_DNA"/>
</dbReference>
<keyword evidence="12" id="KW-1185">Reference proteome</keyword>
<dbReference type="RefSeq" id="WP_129257770.1">
    <property type="nucleotide sequence ID" value="NZ_SDKC01000001.1"/>
</dbReference>
<reference evidence="11 12" key="1">
    <citation type="submission" date="2019-01" db="EMBL/GenBank/DDBJ databases">
        <title>Blautia sp. nov. KGMB01111 isolated human feces.</title>
        <authorList>
            <person name="Park J.-E."/>
            <person name="Kim J.-S."/>
            <person name="Park S.-H."/>
        </authorList>
    </citation>
    <scope>NUCLEOTIDE SEQUENCE [LARGE SCALE GENOMIC DNA]</scope>
    <source>
        <strain evidence="11 12">KGMB01111</strain>
    </source>
</reference>
<comment type="cofactor">
    <cofactor evidence="1">
        <name>pyridoxal 5'-phosphate</name>
        <dbReference type="ChEBI" id="CHEBI:597326"/>
    </cofactor>
</comment>
<evidence type="ECO:0000259" key="10">
    <source>
        <dbReference type="Pfam" id="PF00155"/>
    </source>
</evidence>
<name>A0A4Q1RHX7_9FIRM</name>
<dbReference type="Proteomes" id="UP000290106">
    <property type="component" value="Unassembled WGS sequence"/>
</dbReference>
<comment type="pathway">
    <text evidence="3">Cofactor biosynthesis; adenosylcobalamin biosynthesis.</text>
</comment>
<dbReference type="Pfam" id="PF00155">
    <property type="entry name" value="Aminotran_1_2"/>
    <property type="match status" value="1"/>
</dbReference>
<accession>A0A4Q1RHX7</accession>
<dbReference type="PANTHER" id="PTHR42885:SF1">
    <property type="entry name" value="THREONINE-PHOSPHATE DECARBOXYLASE"/>
    <property type="match status" value="1"/>
</dbReference>
<dbReference type="SUPFAM" id="SSF53383">
    <property type="entry name" value="PLP-dependent transferases"/>
    <property type="match status" value="1"/>
</dbReference>